<accession>A0A2Z4Y1E0</accession>
<evidence type="ECO:0000256" key="11">
    <source>
        <dbReference type="ARBA" id="ARBA00023136"/>
    </source>
</evidence>
<feature type="domain" description="Peptidase M48" evidence="13">
    <location>
        <begin position="66"/>
        <end position="284"/>
    </location>
</feature>
<keyword evidence="9 12" id="KW-1133">Transmembrane helix</keyword>
<evidence type="ECO:0000256" key="9">
    <source>
        <dbReference type="ARBA" id="ARBA00022989"/>
    </source>
</evidence>
<dbReference type="KEGG" id="schv:BRCON_0244"/>
<dbReference type="InterPro" id="IPR022919">
    <property type="entry name" value="Pept_M48_protease_HtpX"/>
</dbReference>
<keyword evidence="10 12" id="KW-0482">Metalloprotease</keyword>
<reference evidence="14 15" key="1">
    <citation type="submission" date="2018-05" db="EMBL/GenBank/DDBJ databases">
        <title>A metagenomic window into the 2 km-deep terrestrial subsurface aquifer revealed taxonomically and functionally diverse microbial community comprising novel uncultured bacterial lineages.</title>
        <authorList>
            <person name="Kadnikov V.V."/>
            <person name="Mardanov A.V."/>
            <person name="Beletsky A.V."/>
            <person name="Banks D."/>
            <person name="Pimenov N.V."/>
            <person name="Frank Y.A."/>
            <person name="Karnachuk O.V."/>
            <person name="Ravin N.V."/>
        </authorList>
    </citation>
    <scope>NUCLEOTIDE SEQUENCE [LARGE SCALE GENOMIC DNA]</scope>
    <source>
        <strain evidence="14">BY</strain>
    </source>
</reference>
<keyword evidence="6 12" id="KW-0479">Metal-binding</keyword>
<dbReference type="GO" id="GO:0008270">
    <property type="term" value="F:zinc ion binding"/>
    <property type="evidence" value="ECO:0007669"/>
    <property type="project" value="UniProtKB-UniRule"/>
</dbReference>
<feature type="transmembrane region" description="Helical" evidence="12">
    <location>
        <begin position="25"/>
        <end position="51"/>
    </location>
</feature>
<dbReference type="AlphaFoldDB" id="A0A2Z4Y1E0"/>
<keyword evidence="11 12" id="KW-0472">Membrane</keyword>
<protein>
    <recommendedName>
        <fullName evidence="12">Protease HtpX homolog</fullName>
        <ecNumber evidence="12">3.4.24.-</ecNumber>
    </recommendedName>
</protein>
<dbReference type="CDD" id="cd07340">
    <property type="entry name" value="M48B_Htpx_like"/>
    <property type="match status" value="1"/>
</dbReference>
<feature type="binding site" evidence="12">
    <location>
        <position position="128"/>
    </location>
    <ligand>
        <name>Zn(2+)</name>
        <dbReference type="ChEBI" id="CHEBI:29105"/>
        <note>catalytic</note>
    </ligand>
</feature>
<name>A0A2Z4Y1E0_SUMC1</name>
<evidence type="ECO:0000256" key="5">
    <source>
        <dbReference type="ARBA" id="ARBA00022692"/>
    </source>
</evidence>
<gene>
    <name evidence="12" type="primary">htpX</name>
    <name evidence="14" type="ORF">BRCON_0244</name>
</gene>
<evidence type="ECO:0000313" key="14">
    <source>
        <dbReference type="EMBL" id="AXA35021.1"/>
    </source>
</evidence>
<organism evidence="14 15">
    <name type="scientific">Sumerlaea chitinivorans</name>
    <dbReference type="NCBI Taxonomy" id="2250252"/>
    <lineage>
        <taxon>Bacteria</taxon>
        <taxon>Candidatus Sumerlaeota</taxon>
        <taxon>Candidatus Sumerlaeia</taxon>
        <taxon>Candidatus Sumerlaeales</taxon>
        <taxon>Candidatus Sumerlaeaceae</taxon>
        <taxon>Candidatus Sumerlaea</taxon>
    </lineage>
</organism>
<comment type="similarity">
    <text evidence="2 12">Belongs to the peptidase M48B family.</text>
</comment>
<dbReference type="EMBL" id="CP030759">
    <property type="protein sequence ID" value="AXA35021.1"/>
    <property type="molecule type" value="Genomic_DNA"/>
</dbReference>
<dbReference type="PANTHER" id="PTHR43221:SF1">
    <property type="entry name" value="PROTEASE HTPX"/>
    <property type="match status" value="1"/>
</dbReference>
<evidence type="ECO:0000256" key="12">
    <source>
        <dbReference type="HAMAP-Rule" id="MF_00188"/>
    </source>
</evidence>
<evidence type="ECO:0000256" key="8">
    <source>
        <dbReference type="ARBA" id="ARBA00022833"/>
    </source>
</evidence>
<dbReference type="GO" id="GO:0006508">
    <property type="term" value="P:proteolysis"/>
    <property type="evidence" value="ECO:0007669"/>
    <property type="project" value="UniProtKB-KW"/>
</dbReference>
<feature type="active site" evidence="12">
    <location>
        <position position="129"/>
    </location>
</feature>
<dbReference type="Proteomes" id="UP000262583">
    <property type="component" value="Chromosome"/>
</dbReference>
<dbReference type="Pfam" id="PF01435">
    <property type="entry name" value="Peptidase_M48"/>
    <property type="match status" value="1"/>
</dbReference>
<comment type="cofactor">
    <cofactor evidence="12">
        <name>Zn(2+)</name>
        <dbReference type="ChEBI" id="CHEBI:29105"/>
    </cofactor>
    <text evidence="12">Binds 1 zinc ion per subunit.</text>
</comment>
<sequence>MFVLFAGTSAALGFAIVPTEEGMHIGLGIGTLIFLILYLIYAASPTAVVFANMDARKLSREDLPILHNVVEEMSIAAGLPKVPDVYIINEWAPNAFAFGRSPEKAGIAVTAGLLDLLTRDELQGVVAHEVAHIKNQDTRFMTLMAVMLGAIVVMADLTWRLVRFQSVSSNTDRDRKQGNQAVTIALLIALLVSLLAPILAQIIYFASSRRREYLADACAAVYTRYPEGLASALEKIEAQAAEMTAVNRAAAPMFIINPLAVEGADSIFSTHPPTEKRIEILRRMAGGTFTAYEQAARSVIGRSVLHRSALMREAQMHSESARA</sequence>
<feature type="binding site" evidence="12">
    <location>
        <position position="212"/>
    </location>
    <ligand>
        <name>Zn(2+)</name>
        <dbReference type="ChEBI" id="CHEBI:29105"/>
        <note>catalytic</note>
    </ligand>
</feature>
<evidence type="ECO:0000313" key="15">
    <source>
        <dbReference type="Proteomes" id="UP000262583"/>
    </source>
</evidence>
<proteinExistence type="inferred from homology"/>
<evidence type="ECO:0000259" key="13">
    <source>
        <dbReference type="Pfam" id="PF01435"/>
    </source>
</evidence>
<keyword evidence="4 12" id="KW-0645">Protease</keyword>
<comment type="subcellular location">
    <subcellularLocation>
        <location evidence="1 12">Cell membrane</location>
        <topology evidence="1 12">Multi-pass membrane protein</topology>
    </subcellularLocation>
</comment>
<dbReference type="InterPro" id="IPR001915">
    <property type="entry name" value="Peptidase_M48"/>
</dbReference>
<evidence type="ECO:0000256" key="4">
    <source>
        <dbReference type="ARBA" id="ARBA00022670"/>
    </source>
</evidence>
<feature type="transmembrane region" description="Helical" evidence="12">
    <location>
        <begin position="140"/>
        <end position="162"/>
    </location>
</feature>
<keyword evidence="7 12" id="KW-0378">Hydrolase</keyword>
<feature type="transmembrane region" description="Helical" evidence="12">
    <location>
        <begin position="182"/>
        <end position="206"/>
    </location>
</feature>
<dbReference type="HAMAP" id="MF_00188">
    <property type="entry name" value="Pept_M48_protease_HtpX"/>
    <property type="match status" value="1"/>
</dbReference>
<keyword evidence="8 12" id="KW-0862">Zinc</keyword>
<dbReference type="GO" id="GO:0004222">
    <property type="term" value="F:metalloendopeptidase activity"/>
    <property type="evidence" value="ECO:0007669"/>
    <property type="project" value="UniProtKB-UniRule"/>
</dbReference>
<dbReference type="PANTHER" id="PTHR43221">
    <property type="entry name" value="PROTEASE HTPX"/>
    <property type="match status" value="1"/>
</dbReference>
<dbReference type="GO" id="GO:0005886">
    <property type="term" value="C:plasma membrane"/>
    <property type="evidence" value="ECO:0007669"/>
    <property type="project" value="UniProtKB-SubCell"/>
</dbReference>
<dbReference type="EC" id="3.4.24.-" evidence="12"/>
<evidence type="ECO:0000256" key="7">
    <source>
        <dbReference type="ARBA" id="ARBA00022801"/>
    </source>
</evidence>
<evidence type="ECO:0000256" key="3">
    <source>
        <dbReference type="ARBA" id="ARBA00022475"/>
    </source>
</evidence>
<dbReference type="Gene3D" id="3.30.2010.10">
    <property type="entry name" value="Metalloproteases ('zincins'), catalytic domain"/>
    <property type="match status" value="1"/>
</dbReference>
<dbReference type="InterPro" id="IPR050083">
    <property type="entry name" value="HtpX_protease"/>
</dbReference>
<evidence type="ECO:0000256" key="6">
    <source>
        <dbReference type="ARBA" id="ARBA00022723"/>
    </source>
</evidence>
<evidence type="ECO:0000256" key="10">
    <source>
        <dbReference type="ARBA" id="ARBA00023049"/>
    </source>
</evidence>
<feature type="binding site" evidence="12">
    <location>
        <position position="132"/>
    </location>
    <ligand>
        <name>Zn(2+)</name>
        <dbReference type="ChEBI" id="CHEBI:29105"/>
        <note>catalytic</note>
    </ligand>
</feature>
<evidence type="ECO:0000256" key="2">
    <source>
        <dbReference type="ARBA" id="ARBA00009779"/>
    </source>
</evidence>
<evidence type="ECO:0000256" key="1">
    <source>
        <dbReference type="ARBA" id="ARBA00004651"/>
    </source>
</evidence>
<keyword evidence="5 12" id="KW-0812">Transmembrane</keyword>
<keyword evidence="3 12" id="KW-1003">Cell membrane</keyword>